<gene>
    <name evidence="1" type="ORF">L195_g002740</name>
</gene>
<proteinExistence type="predicted"/>
<sequence>MLDHPLEEASRIASNKATALPSKVENLCILKFVPAAIKARVDYEDTTPIPYGQIHHGSSHQHYISANRNGAAATIYRLCCCFRFGAAAVLC</sequence>
<evidence type="ECO:0000313" key="1">
    <source>
        <dbReference type="EMBL" id="PNY06277.1"/>
    </source>
</evidence>
<evidence type="ECO:0000313" key="2">
    <source>
        <dbReference type="Proteomes" id="UP000236291"/>
    </source>
</evidence>
<dbReference type="AlphaFoldDB" id="A0A2K3NTC1"/>
<name>A0A2K3NTC1_TRIPR</name>
<reference evidence="1 2" key="1">
    <citation type="journal article" date="2014" name="Am. J. Bot.">
        <title>Genome assembly and annotation for red clover (Trifolium pratense; Fabaceae).</title>
        <authorList>
            <person name="Istvanek J."/>
            <person name="Jaros M."/>
            <person name="Krenek A."/>
            <person name="Repkova J."/>
        </authorList>
    </citation>
    <scope>NUCLEOTIDE SEQUENCE [LARGE SCALE GENOMIC DNA]</scope>
    <source>
        <strain evidence="2">cv. Tatra</strain>
        <tissue evidence="1">Young leaves</tissue>
    </source>
</reference>
<reference evidence="1 2" key="2">
    <citation type="journal article" date="2017" name="Front. Plant Sci.">
        <title>Gene Classification and Mining of Molecular Markers Useful in Red Clover (Trifolium pratense) Breeding.</title>
        <authorList>
            <person name="Istvanek J."/>
            <person name="Dluhosova J."/>
            <person name="Dluhos P."/>
            <person name="Patkova L."/>
            <person name="Nedelnik J."/>
            <person name="Repkova J."/>
        </authorList>
    </citation>
    <scope>NUCLEOTIDE SEQUENCE [LARGE SCALE GENOMIC DNA]</scope>
    <source>
        <strain evidence="2">cv. Tatra</strain>
        <tissue evidence="1">Young leaves</tissue>
    </source>
</reference>
<organism evidence="1 2">
    <name type="scientific">Trifolium pratense</name>
    <name type="common">Red clover</name>
    <dbReference type="NCBI Taxonomy" id="57577"/>
    <lineage>
        <taxon>Eukaryota</taxon>
        <taxon>Viridiplantae</taxon>
        <taxon>Streptophyta</taxon>
        <taxon>Embryophyta</taxon>
        <taxon>Tracheophyta</taxon>
        <taxon>Spermatophyta</taxon>
        <taxon>Magnoliopsida</taxon>
        <taxon>eudicotyledons</taxon>
        <taxon>Gunneridae</taxon>
        <taxon>Pentapetalae</taxon>
        <taxon>rosids</taxon>
        <taxon>fabids</taxon>
        <taxon>Fabales</taxon>
        <taxon>Fabaceae</taxon>
        <taxon>Papilionoideae</taxon>
        <taxon>50 kb inversion clade</taxon>
        <taxon>NPAAA clade</taxon>
        <taxon>Hologalegina</taxon>
        <taxon>IRL clade</taxon>
        <taxon>Trifolieae</taxon>
        <taxon>Trifolium</taxon>
    </lineage>
</organism>
<dbReference type="Proteomes" id="UP000236291">
    <property type="component" value="Unassembled WGS sequence"/>
</dbReference>
<comment type="caution">
    <text evidence="1">The sequence shown here is derived from an EMBL/GenBank/DDBJ whole genome shotgun (WGS) entry which is preliminary data.</text>
</comment>
<protein>
    <submittedName>
        <fullName evidence="1">Uncharacterized protein</fullName>
    </submittedName>
</protein>
<dbReference type="EMBL" id="ASHM01001227">
    <property type="protein sequence ID" value="PNY06277.1"/>
    <property type="molecule type" value="Genomic_DNA"/>
</dbReference>
<accession>A0A2K3NTC1</accession>